<dbReference type="Gene3D" id="6.20.250.20">
    <property type="match status" value="1"/>
</dbReference>
<proteinExistence type="inferred from homology"/>
<dbReference type="GO" id="GO:0043039">
    <property type="term" value="P:tRNA aminoacylation"/>
    <property type="evidence" value="ECO:0007669"/>
    <property type="project" value="UniProtKB-UniRule"/>
</dbReference>
<evidence type="ECO:0000256" key="2">
    <source>
        <dbReference type="ARBA" id="ARBA00022741"/>
    </source>
</evidence>
<dbReference type="SUPFAM" id="SSF55681">
    <property type="entry name" value="Class II aaRS and biotin synthetases"/>
    <property type="match status" value="1"/>
</dbReference>
<dbReference type="HAMAP" id="MF_01674">
    <property type="entry name" value="Sep_tRNA_synth"/>
    <property type="match status" value="1"/>
</dbReference>
<evidence type="ECO:0000256" key="3">
    <source>
        <dbReference type="ARBA" id="ARBA00022840"/>
    </source>
</evidence>
<evidence type="ECO:0000259" key="7">
    <source>
        <dbReference type="PROSITE" id="PS50862"/>
    </source>
</evidence>
<keyword evidence="2 6" id="KW-0547">Nucleotide-binding</keyword>
<dbReference type="Pfam" id="PF01409">
    <property type="entry name" value="tRNA-synt_2d"/>
    <property type="match status" value="1"/>
</dbReference>
<dbReference type="PROSITE" id="PS50862">
    <property type="entry name" value="AA_TRNA_LIGASE_II"/>
    <property type="match status" value="1"/>
</dbReference>
<evidence type="ECO:0000256" key="5">
    <source>
        <dbReference type="ARBA" id="ARBA00023146"/>
    </source>
</evidence>
<comment type="catalytic activity">
    <reaction evidence="6">
        <text>tRNA(Cys) + O-phospho-L-serine + ATP = O-phospho-L-seryl-tRNA(Cys) + AMP + diphosphate</text>
        <dbReference type="Rhea" id="RHEA:25678"/>
        <dbReference type="Rhea" id="RHEA-COMP:9661"/>
        <dbReference type="Rhea" id="RHEA-COMP:9719"/>
        <dbReference type="ChEBI" id="CHEBI:30616"/>
        <dbReference type="ChEBI" id="CHEBI:33019"/>
        <dbReference type="ChEBI" id="CHEBI:57524"/>
        <dbReference type="ChEBI" id="CHEBI:78442"/>
        <dbReference type="ChEBI" id="CHEBI:78551"/>
        <dbReference type="ChEBI" id="CHEBI:456215"/>
        <dbReference type="EC" id="6.1.1.27"/>
    </reaction>
</comment>
<evidence type="ECO:0000313" key="8">
    <source>
        <dbReference type="EMBL" id="QNO53195.1"/>
    </source>
</evidence>
<dbReference type="GO" id="GO:0006412">
    <property type="term" value="P:translation"/>
    <property type="evidence" value="ECO:0007669"/>
    <property type="project" value="UniProtKB-KW"/>
</dbReference>
<feature type="binding site" evidence="6">
    <location>
        <begin position="236"/>
        <end position="238"/>
    </location>
    <ligand>
        <name>substrate</name>
    </ligand>
</feature>
<dbReference type="GO" id="GO:0000049">
    <property type="term" value="F:tRNA binding"/>
    <property type="evidence" value="ECO:0007669"/>
    <property type="project" value="InterPro"/>
</dbReference>
<comment type="function">
    <text evidence="6">Catalyzes the attachment of O-phosphoserine (Sep) to tRNA(Cys).</text>
</comment>
<dbReference type="InterPro" id="IPR045864">
    <property type="entry name" value="aa-tRNA-synth_II/BPL/LPL"/>
</dbReference>
<comment type="similarity">
    <text evidence="6">Belongs to the class-II aminoacyl-tRNA synthetase family. O-phosphoseryl-tRNA(Cys) synthetase subfamily.</text>
</comment>
<reference evidence="8" key="1">
    <citation type="submission" date="2020-06" db="EMBL/GenBank/DDBJ databases">
        <title>Unique genomic features of the anaerobic methanotrophic archaea.</title>
        <authorList>
            <person name="Chadwick G.L."/>
            <person name="Skennerton C.T."/>
            <person name="Laso-Perez R."/>
            <person name="Leu A.O."/>
            <person name="Speth D.R."/>
            <person name="Yu H."/>
            <person name="Morgan-Lang C."/>
            <person name="Hatzenpichler R."/>
            <person name="Goudeau D."/>
            <person name="Malmstrom R."/>
            <person name="Brazelton W.J."/>
            <person name="Woyke T."/>
            <person name="Hallam S.J."/>
            <person name="Tyson G.W."/>
            <person name="Wegener G."/>
            <person name="Boetius A."/>
            <person name="Orphan V."/>
        </authorList>
    </citation>
    <scope>NUCLEOTIDE SEQUENCE</scope>
</reference>
<feature type="binding site" evidence="6">
    <location>
        <begin position="278"/>
        <end position="279"/>
    </location>
    <ligand>
        <name>substrate</name>
    </ligand>
</feature>
<feature type="domain" description="Aminoacyl-transfer RNA synthetases class-II family profile" evidence="7">
    <location>
        <begin position="51"/>
        <end position="345"/>
    </location>
</feature>
<dbReference type="GO" id="GO:0043816">
    <property type="term" value="F:phosphoserine-tRNA(Cys) ligase activity"/>
    <property type="evidence" value="ECO:0007669"/>
    <property type="project" value="UniProtKB-EC"/>
</dbReference>
<sequence length="533" mass="60820">MKFDPKQIREETSKDFEAAWMTGTRYLSERTLNERYPRSLHALSYGKPHPVFETIQKLREAYLRLGFEEVMNPVIIEEEEVKKQFGKEALAVLDRCYYLAGLPRPDIGISEVRVKQMNSFFDKDLSKDEMAALRNTLHRYKKGEIDGDDLIYEVARSIGVEDMKVTKALDAVFPELKNLAPVSSRATLRSHMTSGWFLTLAEIVNKKPLPIRLFSVDRCFRREQREDEIRLRNYHSASCVFCSDDVSIDEGKSITTGLLSQFGFEKLRFREDEKRSKYYMPDTQIEVFAYHPRIDWVEVATFGVYSPTALAQYDIPYPVVNLGLGVERLAMILHDSKDVRALAYPQFYAPWELSDLEIAGMISMEATPRTAEGDEIAKNIVRLCEEKGNEPSPCEFLAYRGSLFGTDIEVWVTEPEENTLLCGPAYLNEVVVHEGSLSAIPRDKKWESVFEEGVSTGIRFVDAFAAFAAHRIEEAAERGEIGKDNECEVKAKIVRSGMDINIKIDEMAMRYVTSKKKKIDIRGPVFITVVAKG</sequence>
<accession>A0A7G9YYW1</accession>
<dbReference type="NCBIfam" id="TIGR00470">
    <property type="entry name" value="sepS"/>
    <property type="match status" value="1"/>
</dbReference>
<feature type="binding site" evidence="6">
    <location>
        <begin position="191"/>
        <end position="193"/>
    </location>
    <ligand>
        <name>substrate</name>
    </ligand>
</feature>
<organism evidence="8">
    <name type="scientific">Candidatus Methanophagaceae archaeon ANME-1 ERB6</name>
    <dbReference type="NCBI Taxonomy" id="2759912"/>
    <lineage>
        <taxon>Archaea</taxon>
        <taxon>Methanobacteriati</taxon>
        <taxon>Methanobacteriota</taxon>
        <taxon>Stenosarchaea group</taxon>
        <taxon>Methanomicrobia</taxon>
        <taxon>Candidatus Methanophagales</taxon>
        <taxon>Candidatus Methanophagaceae</taxon>
    </lineage>
</organism>
<keyword evidence="4 6" id="KW-0648">Protein biosynthesis</keyword>
<dbReference type="EC" id="6.1.1.27" evidence="6"/>
<keyword evidence="3 6" id="KW-0067">ATP-binding</keyword>
<dbReference type="InterPro" id="IPR005246">
    <property type="entry name" value="O-Pseryl-tRNA(Cys)_ligase"/>
</dbReference>
<dbReference type="InterPro" id="IPR006195">
    <property type="entry name" value="aa-tRNA-synth_II"/>
</dbReference>
<name>A0A7G9YYW1_9EURY</name>
<keyword evidence="5 6" id="KW-0030">Aminoacyl-tRNA synthetase</keyword>
<keyword evidence="1 6" id="KW-0436">Ligase</keyword>
<feature type="binding site" evidence="6">
    <location>
        <position position="321"/>
    </location>
    <ligand>
        <name>substrate</name>
    </ligand>
</feature>
<dbReference type="InterPro" id="IPR041590">
    <property type="entry name" value="SepRS_C"/>
</dbReference>
<evidence type="ECO:0000256" key="6">
    <source>
        <dbReference type="HAMAP-Rule" id="MF_01674"/>
    </source>
</evidence>
<comment type="subunit">
    <text evidence="6">Homotetramer. Interacts with SepCysS.</text>
</comment>
<dbReference type="InterPro" id="IPR002319">
    <property type="entry name" value="Phenylalanyl-tRNA_Synthase"/>
</dbReference>
<dbReference type="AlphaFoldDB" id="A0A7G9YYW1"/>
<dbReference type="Pfam" id="PF18006">
    <property type="entry name" value="SepRS_C"/>
    <property type="match status" value="1"/>
</dbReference>
<evidence type="ECO:0000256" key="4">
    <source>
        <dbReference type="ARBA" id="ARBA00022917"/>
    </source>
</evidence>
<dbReference type="EMBL" id="MT631533">
    <property type="protein sequence ID" value="QNO53195.1"/>
    <property type="molecule type" value="Genomic_DNA"/>
</dbReference>
<evidence type="ECO:0000256" key="1">
    <source>
        <dbReference type="ARBA" id="ARBA00022598"/>
    </source>
</evidence>
<dbReference type="GO" id="GO:0005524">
    <property type="term" value="F:ATP binding"/>
    <property type="evidence" value="ECO:0007669"/>
    <property type="project" value="UniProtKB-UniRule"/>
</dbReference>
<dbReference type="Gene3D" id="3.30.930.10">
    <property type="entry name" value="Bira Bifunctional Protein, Domain 2"/>
    <property type="match status" value="1"/>
</dbReference>
<protein>
    <recommendedName>
        <fullName evidence="6">O-phosphoserine--tRNA(Cys) ligase</fullName>
        <shortName evidence="6">O-phosphoserine--tRNA ligase</shortName>
        <ecNumber evidence="6">6.1.1.27</ecNumber>
    </recommendedName>
    <alternativeName>
        <fullName evidence="6">Non-canonical O-phosphoseryl-tRNA(Cys) synthetase</fullName>
    </alternativeName>
    <alternativeName>
        <fullName evidence="6">O-phosphoseryl-tRNA(Cys) synthetase</fullName>
        <shortName evidence="6">SepRS</shortName>
    </alternativeName>
</protein>
<gene>
    <name evidence="6 8" type="primary">sepS</name>
    <name evidence="8" type="ORF">NDOAJMFA_00045</name>
</gene>